<evidence type="ECO:0000313" key="1">
    <source>
        <dbReference type="EMBL" id="GMF11785.1"/>
    </source>
</evidence>
<dbReference type="Gene3D" id="3.40.50.150">
    <property type="entry name" value="Vaccinia Virus protein VP39"/>
    <property type="match status" value="1"/>
</dbReference>
<dbReference type="Proteomes" id="UP001165083">
    <property type="component" value="Unassembled WGS sequence"/>
</dbReference>
<accession>A0A9W6WQ93</accession>
<comment type="caution">
    <text evidence="1">The sequence shown here is derived from an EMBL/GenBank/DDBJ whole genome shotgun (WGS) entry which is preliminary data.</text>
</comment>
<evidence type="ECO:0000313" key="2">
    <source>
        <dbReference type="Proteomes" id="UP001165083"/>
    </source>
</evidence>
<dbReference type="AlphaFoldDB" id="A0A9W6WQ93"/>
<gene>
    <name evidence="1" type="ORF">Plil01_000245800</name>
</gene>
<dbReference type="SUPFAM" id="SSF53335">
    <property type="entry name" value="S-adenosyl-L-methionine-dependent methyltransferases"/>
    <property type="match status" value="1"/>
</dbReference>
<proteinExistence type="predicted"/>
<sequence length="241" mass="26789">MQTVQDELAAVAQINECFAHQGLPDVSSADKERLKLLITRLRNQEQQLTFQQGLKQAQQAFSGHDGDYSAENFAFGSTPFPTWMTLFTQRPVLDALARAPDTATLTVFGSSSGSLVLFATIALGINATGVEILPFLHNEAEQTRQALQVATHKCHFICADMLTVPVHKTSIVLLTSQCWDAQLYQQLQLKLETELQPGALVIDYKDALQSSSLFQMVQHVPHQRVSWTNSQSLFIFQRTIG</sequence>
<keyword evidence="2" id="KW-1185">Reference proteome</keyword>
<protein>
    <submittedName>
        <fullName evidence="1">Unnamed protein product</fullName>
    </submittedName>
</protein>
<dbReference type="OrthoDB" id="206420at2759"/>
<dbReference type="InterPro" id="IPR029063">
    <property type="entry name" value="SAM-dependent_MTases_sf"/>
</dbReference>
<dbReference type="EMBL" id="BSXW01000088">
    <property type="protein sequence ID" value="GMF11785.1"/>
    <property type="molecule type" value="Genomic_DNA"/>
</dbReference>
<name>A0A9W6WQ93_9STRA</name>
<reference evidence="1" key="1">
    <citation type="submission" date="2023-04" db="EMBL/GenBank/DDBJ databases">
        <title>Phytophthora lilii NBRC 32176.</title>
        <authorList>
            <person name="Ichikawa N."/>
            <person name="Sato H."/>
            <person name="Tonouchi N."/>
        </authorList>
    </citation>
    <scope>NUCLEOTIDE SEQUENCE</scope>
    <source>
        <strain evidence="1">NBRC 32176</strain>
    </source>
</reference>
<organism evidence="1 2">
    <name type="scientific">Phytophthora lilii</name>
    <dbReference type="NCBI Taxonomy" id="2077276"/>
    <lineage>
        <taxon>Eukaryota</taxon>
        <taxon>Sar</taxon>
        <taxon>Stramenopiles</taxon>
        <taxon>Oomycota</taxon>
        <taxon>Peronosporomycetes</taxon>
        <taxon>Peronosporales</taxon>
        <taxon>Peronosporaceae</taxon>
        <taxon>Phytophthora</taxon>
    </lineage>
</organism>